<dbReference type="Gramene" id="Solyc12g021220.1.1">
    <property type="protein sequence ID" value="Solyc12g021220.1.1.1"/>
    <property type="gene ID" value="Solyc12g021220.1"/>
</dbReference>
<reference evidence="2" key="2">
    <citation type="submission" date="2019-01" db="UniProtKB">
        <authorList>
            <consortium name="EnsemblPlants"/>
        </authorList>
    </citation>
    <scope>IDENTIFICATION</scope>
    <source>
        <strain evidence="2">cv. Heinz 1706</strain>
    </source>
</reference>
<evidence type="ECO:0000313" key="3">
    <source>
        <dbReference type="Proteomes" id="UP000004994"/>
    </source>
</evidence>
<dbReference type="InParanoid" id="A0A3Q7J6W7"/>
<feature type="region of interest" description="Disordered" evidence="1">
    <location>
        <begin position="1"/>
        <end position="29"/>
    </location>
</feature>
<evidence type="ECO:0000256" key="1">
    <source>
        <dbReference type="SAM" id="MobiDB-lite"/>
    </source>
</evidence>
<proteinExistence type="predicted"/>
<dbReference type="PaxDb" id="4081-Solyc12g021220.1.1"/>
<accession>A0A3Q7J6W7</accession>
<sequence length="85" mass="10072">MQEPPAGSTNIFYPKNPMQPDRPTSLSNEYHSDFETKELLCYQNIQYFEKISRYICKHTNKIMYINKRKGIKSPLKLSRICKKTP</sequence>
<evidence type="ECO:0000313" key="2">
    <source>
        <dbReference type="EnsemblPlants" id="Solyc12g021220.1.1.1"/>
    </source>
</evidence>
<protein>
    <submittedName>
        <fullName evidence="2">Uncharacterized protein</fullName>
    </submittedName>
</protein>
<dbReference type="EnsemblPlants" id="Solyc12g021220.1.1">
    <property type="protein sequence ID" value="Solyc12g021220.1.1.1"/>
    <property type="gene ID" value="Solyc12g021220.1"/>
</dbReference>
<dbReference type="Proteomes" id="UP000004994">
    <property type="component" value="Chromosome 12"/>
</dbReference>
<dbReference type="AlphaFoldDB" id="A0A3Q7J6W7"/>
<name>A0A3Q7J6W7_SOLLC</name>
<reference evidence="2" key="1">
    <citation type="journal article" date="2012" name="Nature">
        <title>The tomato genome sequence provides insights into fleshy fruit evolution.</title>
        <authorList>
            <consortium name="Tomato Genome Consortium"/>
        </authorList>
    </citation>
    <scope>NUCLEOTIDE SEQUENCE [LARGE SCALE GENOMIC DNA]</scope>
    <source>
        <strain evidence="2">cv. Heinz 1706</strain>
    </source>
</reference>
<keyword evidence="3" id="KW-1185">Reference proteome</keyword>
<organism evidence="2">
    <name type="scientific">Solanum lycopersicum</name>
    <name type="common">Tomato</name>
    <name type="synonym">Lycopersicon esculentum</name>
    <dbReference type="NCBI Taxonomy" id="4081"/>
    <lineage>
        <taxon>Eukaryota</taxon>
        <taxon>Viridiplantae</taxon>
        <taxon>Streptophyta</taxon>
        <taxon>Embryophyta</taxon>
        <taxon>Tracheophyta</taxon>
        <taxon>Spermatophyta</taxon>
        <taxon>Magnoliopsida</taxon>
        <taxon>eudicotyledons</taxon>
        <taxon>Gunneridae</taxon>
        <taxon>Pentapetalae</taxon>
        <taxon>asterids</taxon>
        <taxon>lamiids</taxon>
        <taxon>Solanales</taxon>
        <taxon>Solanaceae</taxon>
        <taxon>Solanoideae</taxon>
        <taxon>Solaneae</taxon>
        <taxon>Solanum</taxon>
        <taxon>Solanum subgen. Lycopersicon</taxon>
    </lineage>
</organism>